<evidence type="ECO:0000313" key="10">
    <source>
        <dbReference type="Proteomes" id="UP001610563"/>
    </source>
</evidence>
<dbReference type="Pfam" id="PF00649">
    <property type="entry name" value="Copper-fist"/>
    <property type="match status" value="1"/>
</dbReference>
<keyword evidence="5" id="KW-0805">Transcription regulation</keyword>
<evidence type="ECO:0000256" key="7">
    <source>
        <dbReference type="ARBA" id="ARBA00023242"/>
    </source>
</evidence>
<evidence type="ECO:0000256" key="3">
    <source>
        <dbReference type="ARBA" id="ARBA00022833"/>
    </source>
</evidence>
<evidence type="ECO:0000256" key="2">
    <source>
        <dbReference type="ARBA" id="ARBA00022723"/>
    </source>
</evidence>
<dbReference type="SMART" id="SM00412">
    <property type="entry name" value="Cu_FIST"/>
    <property type="match status" value="1"/>
</dbReference>
<feature type="domain" description="Copper-fist" evidence="8">
    <location>
        <begin position="24"/>
        <end position="59"/>
    </location>
</feature>
<dbReference type="PROSITE" id="PS50073">
    <property type="entry name" value="COPPER_FIST_2"/>
    <property type="match status" value="1"/>
</dbReference>
<gene>
    <name evidence="9" type="ORF">BJX66DRAFT_58482</name>
</gene>
<keyword evidence="10" id="KW-1185">Reference proteome</keyword>
<evidence type="ECO:0000256" key="4">
    <source>
        <dbReference type="ARBA" id="ARBA00023008"/>
    </source>
</evidence>
<name>A0ABR4FQG5_9EURO</name>
<keyword evidence="3" id="KW-0862">Zinc</keyword>
<evidence type="ECO:0000256" key="5">
    <source>
        <dbReference type="ARBA" id="ARBA00023015"/>
    </source>
</evidence>
<dbReference type="SUPFAM" id="SSF57879">
    <property type="entry name" value="Zinc domain conserved in yeast copper-regulated transcription factors"/>
    <property type="match status" value="1"/>
</dbReference>
<evidence type="ECO:0000259" key="8">
    <source>
        <dbReference type="PROSITE" id="PS50073"/>
    </source>
</evidence>
<keyword evidence="2" id="KW-0479">Metal-binding</keyword>
<organism evidence="9 10">
    <name type="scientific">Aspergillus keveii</name>
    <dbReference type="NCBI Taxonomy" id="714993"/>
    <lineage>
        <taxon>Eukaryota</taxon>
        <taxon>Fungi</taxon>
        <taxon>Dikarya</taxon>
        <taxon>Ascomycota</taxon>
        <taxon>Pezizomycotina</taxon>
        <taxon>Eurotiomycetes</taxon>
        <taxon>Eurotiomycetidae</taxon>
        <taxon>Eurotiales</taxon>
        <taxon>Aspergillaceae</taxon>
        <taxon>Aspergillus</taxon>
        <taxon>Aspergillus subgen. Nidulantes</taxon>
    </lineage>
</organism>
<comment type="caution">
    <text evidence="9">The sequence shown here is derived from an EMBL/GenBank/DDBJ whole genome shotgun (WGS) entry which is preliminary data.</text>
</comment>
<accession>A0ABR4FQG5</accession>
<dbReference type="SMART" id="SM01090">
    <property type="entry name" value="Copper-fist"/>
    <property type="match status" value="1"/>
</dbReference>
<dbReference type="PANTHER" id="PTHR28088">
    <property type="entry name" value="TRANSCRIPTIONAL ACTIVATOR HAA1-RELATED"/>
    <property type="match status" value="1"/>
</dbReference>
<evidence type="ECO:0000256" key="6">
    <source>
        <dbReference type="ARBA" id="ARBA00023163"/>
    </source>
</evidence>
<comment type="subcellular location">
    <subcellularLocation>
        <location evidence="1">Nucleus</location>
    </subcellularLocation>
</comment>
<dbReference type="Gene3D" id="3.90.430.10">
    <property type="entry name" value="Copper fist DNA-binding domain"/>
    <property type="match status" value="1"/>
</dbReference>
<dbReference type="InterPro" id="IPR001083">
    <property type="entry name" value="Cu_fist_DNA-bd_dom"/>
</dbReference>
<evidence type="ECO:0000256" key="1">
    <source>
        <dbReference type="ARBA" id="ARBA00004123"/>
    </source>
</evidence>
<proteinExistence type="predicted"/>
<sequence length="245" mass="27516">MLYTSRILLWNTQRQGKNMPFDEHGNKWSCDPCLRGHRSSKCKHFDRLMAKAQKSGRPSKKCPHAKRNCGCRKSYAVMAPLSYDSNTLCRPVYYVSRSPDEPHTPEPYSPNPFDNWHNMLESDFCPQPPHIPDVFDIISQTPKSPAEDSPPVDVPAALNSAISMTSYTHPLPPGVGIDWLPASDLVMSNLNNDDTPFIREYPLQKDAHAPSELGHGMSRLGHMEPDNRLIAPNLPGWPTSFAVMP</sequence>
<dbReference type="PANTHER" id="PTHR28088:SF9">
    <property type="entry name" value="TRANSCRIPTION FACTOR GRISEA, PUTATIVE (AFU_ORTHOLOGUE AFUA_1G13190)-RELATED"/>
    <property type="match status" value="1"/>
</dbReference>
<keyword evidence="7" id="KW-0539">Nucleus</keyword>
<reference evidence="9 10" key="1">
    <citation type="submission" date="2024-07" db="EMBL/GenBank/DDBJ databases">
        <title>Section-level genome sequencing and comparative genomics of Aspergillus sections Usti and Cavernicolus.</title>
        <authorList>
            <consortium name="Lawrence Berkeley National Laboratory"/>
            <person name="Nybo J.L."/>
            <person name="Vesth T.C."/>
            <person name="Theobald S."/>
            <person name="Frisvad J.C."/>
            <person name="Larsen T.O."/>
            <person name="Kjaerboelling I."/>
            <person name="Rothschild-Mancinelli K."/>
            <person name="Lyhne E.K."/>
            <person name="Kogle M.E."/>
            <person name="Barry K."/>
            <person name="Clum A."/>
            <person name="Na H."/>
            <person name="Ledsgaard L."/>
            <person name="Lin J."/>
            <person name="Lipzen A."/>
            <person name="Kuo A."/>
            <person name="Riley R."/>
            <person name="Mondo S."/>
            <person name="Labutti K."/>
            <person name="Haridas S."/>
            <person name="Pangalinan J."/>
            <person name="Salamov A.A."/>
            <person name="Simmons B.A."/>
            <person name="Magnuson J.K."/>
            <person name="Chen J."/>
            <person name="Drula E."/>
            <person name="Henrissat B."/>
            <person name="Wiebenga A."/>
            <person name="Lubbers R.J."/>
            <person name="Gomes A.C."/>
            <person name="Makela M.R."/>
            <person name="Stajich J."/>
            <person name="Grigoriev I.V."/>
            <person name="Mortensen U.H."/>
            <person name="De Vries R.P."/>
            <person name="Baker S.E."/>
            <person name="Andersen M.R."/>
        </authorList>
    </citation>
    <scope>NUCLEOTIDE SEQUENCE [LARGE SCALE GENOMIC DNA]</scope>
    <source>
        <strain evidence="9 10">CBS 209.92</strain>
    </source>
</reference>
<keyword evidence="4" id="KW-0186">Copper</keyword>
<dbReference type="InterPro" id="IPR036395">
    <property type="entry name" value="Cu_fist_DNA-bd_dom_sf"/>
</dbReference>
<dbReference type="EMBL" id="JBFTWV010000142">
    <property type="protein sequence ID" value="KAL2785508.1"/>
    <property type="molecule type" value="Genomic_DNA"/>
</dbReference>
<dbReference type="Proteomes" id="UP001610563">
    <property type="component" value="Unassembled WGS sequence"/>
</dbReference>
<keyword evidence="6" id="KW-0804">Transcription</keyword>
<evidence type="ECO:0000313" key="9">
    <source>
        <dbReference type="EMBL" id="KAL2785508.1"/>
    </source>
</evidence>
<dbReference type="InterPro" id="IPR051763">
    <property type="entry name" value="Copper_Homeo_Regul"/>
</dbReference>
<protein>
    <submittedName>
        <fullName evidence="9">Copper fist DNA binding domain-containing protein</fullName>
    </submittedName>
</protein>